<dbReference type="OrthoDB" id="5896813at2"/>
<dbReference type="Proteomes" id="UP000011728">
    <property type="component" value="Chromosome"/>
</dbReference>
<dbReference type="PANTHER" id="PTHR47618:SF1">
    <property type="entry name" value="BIFUNCTIONAL OLIGORIBONUCLEASE AND PAP PHOSPHATASE NRNA"/>
    <property type="match status" value="1"/>
</dbReference>
<dbReference type="InterPro" id="IPR003156">
    <property type="entry name" value="DHHA1_dom"/>
</dbReference>
<feature type="domain" description="DDH" evidence="1">
    <location>
        <begin position="16"/>
        <end position="157"/>
    </location>
</feature>
<feature type="domain" description="DHHA1" evidence="2">
    <location>
        <begin position="217"/>
        <end position="304"/>
    </location>
</feature>
<evidence type="ECO:0000259" key="1">
    <source>
        <dbReference type="Pfam" id="PF01368"/>
    </source>
</evidence>
<sequence length="321" mass="36327">MFQIIALINELKNAKRIFIQTHNFPDHDAVASAFGLSRLLLGFGIETNIIYKGEIQRDSLTKMIEVLQIKISKYEEFNICKEDKIIIVDGCKGNSNVDDLNGEEILVIDHHEVKDPENIKYVDIRKNYGSCSTIIYTYYKELEKNISKDVATALMIGLNMDTAHLSRGVSEEDVNAFNCLYMKADIKLVNSILRNYIRIEDLNFYKFLISNIQFNSTIAFCYFDKGCDQNLLGILGDFALSLQEVNFVILCAKNNEVINFSIRSEKSELNAAIIIQDVLNGIGFGGGHADMAGGLIKDISKFNEEKIYSLFVDKINRILIS</sequence>
<dbReference type="HOGENOM" id="CLU_046377_1_0_9"/>
<dbReference type="PATRIC" id="fig|931276.5.peg.4773"/>
<dbReference type="PANTHER" id="PTHR47618">
    <property type="entry name" value="BIFUNCTIONAL OLIGORIBONUCLEASE AND PAP PHOSPHATASE NRNA"/>
    <property type="match status" value="1"/>
</dbReference>
<dbReference type="Pfam" id="PF01368">
    <property type="entry name" value="DHH"/>
    <property type="match status" value="1"/>
</dbReference>
<protein>
    <submittedName>
        <fullName evidence="3">Exopolyphosphatase-like protein</fullName>
    </submittedName>
</protein>
<gene>
    <name evidence="3" type="ORF">Cspa_c47360</name>
</gene>
<name>M1MKL8_9CLOT</name>
<dbReference type="EMBL" id="CP004121">
    <property type="protein sequence ID" value="AGF58489.1"/>
    <property type="molecule type" value="Genomic_DNA"/>
</dbReference>
<dbReference type="Pfam" id="PF02272">
    <property type="entry name" value="DHHA1"/>
    <property type="match status" value="1"/>
</dbReference>
<dbReference type="STRING" id="36745.CLSAP_45090"/>
<dbReference type="InterPro" id="IPR038763">
    <property type="entry name" value="DHH_sf"/>
</dbReference>
<proteinExistence type="predicted"/>
<dbReference type="RefSeq" id="WP_015394798.1">
    <property type="nucleotide sequence ID" value="NC_020291.1"/>
</dbReference>
<evidence type="ECO:0000313" key="3">
    <source>
        <dbReference type="EMBL" id="AGF58489.1"/>
    </source>
</evidence>
<evidence type="ECO:0000313" key="4">
    <source>
        <dbReference type="Proteomes" id="UP000011728"/>
    </source>
</evidence>
<dbReference type="eggNOG" id="COG0618">
    <property type="taxonomic scope" value="Bacteria"/>
</dbReference>
<dbReference type="InterPro" id="IPR001667">
    <property type="entry name" value="DDH_dom"/>
</dbReference>
<dbReference type="KEGG" id="csr:Cspa_c47360"/>
<dbReference type="Gene3D" id="3.90.1640.10">
    <property type="entry name" value="inorganic pyrophosphatase (n-terminal core)"/>
    <property type="match status" value="1"/>
</dbReference>
<reference evidence="3 4" key="1">
    <citation type="submission" date="2013-02" db="EMBL/GenBank/DDBJ databases">
        <title>Genome sequence of Clostridium saccharoperbutylacetonicum N1-4(HMT).</title>
        <authorList>
            <person name="Poehlein A."/>
            <person name="Daniel R."/>
        </authorList>
    </citation>
    <scope>NUCLEOTIDE SEQUENCE [LARGE SCALE GENOMIC DNA]</scope>
    <source>
        <strain evidence="4">N1-4(HMT)</strain>
    </source>
</reference>
<dbReference type="GO" id="GO:0003676">
    <property type="term" value="F:nucleic acid binding"/>
    <property type="evidence" value="ECO:0007669"/>
    <property type="project" value="InterPro"/>
</dbReference>
<keyword evidence="4" id="KW-1185">Reference proteome</keyword>
<organism evidence="3 4">
    <name type="scientific">Clostridium saccharoperbutylacetonicum N1-4(HMT)</name>
    <dbReference type="NCBI Taxonomy" id="931276"/>
    <lineage>
        <taxon>Bacteria</taxon>
        <taxon>Bacillati</taxon>
        <taxon>Bacillota</taxon>
        <taxon>Clostridia</taxon>
        <taxon>Eubacteriales</taxon>
        <taxon>Clostridiaceae</taxon>
        <taxon>Clostridium</taxon>
    </lineage>
</organism>
<dbReference type="InterPro" id="IPR051319">
    <property type="entry name" value="Oligoribo/pAp-PDE_c-di-AMP_PDE"/>
</dbReference>
<dbReference type="AlphaFoldDB" id="M1MKL8"/>
<dbReference type="SUPFAM" id="SSF64182">
    <property type="entry name" value="DHH phosphoesterases"/>
    <property type="match status" value="1"/>
</dbReference>
<accession>M1MKL8</accession>
<dbReference type="Gene3D" id="3.10.310.30">
    <property type="match status" value="1"/>
</dbReference>
<evidence type="ECO:0000259" key="2">
    <source>
        <dbReference type="Pfam" id="PF02272"/>
    </source>
</evidence>